<evidence type="ECO:0000313" key="2">
    <source>
        <dbReference type="Proteomes" id="UP000051638"/>
    </source>
</evidence>
<name>A0A0R2D2Y9_9LACO</name>
<keyword evidence="2" id="KW-1185">Reference proteome</keyword>
<dbReference type="AlphaFoldDB" id="A0A0R2D2Y9"/>
<evidence type="ECO:0000313" key="1">
    <source>
        <dbReference type="EMBL" id="KRM97738.1"/>
    </source>
</evidence>
<dbReference type="RefSeq" id="WP_057874065.1">
    <property type="nucleotide sequence ID" value="NZ_AYYI01000038.1"/>
</dbReference>
<dbReference type="EMBL" id="AYYI01000038">
    <property type="protein sequence ID" value="KRM97738.1"/>
    <property type="molecule type" value="Genomic_DNA"/>
</dbReference>
<dbReference type="Proteomes" id="UP000051638">
    <property type="component" value="Unassembled WGS sequence"/>
</dbReference>
<dbReference type="PATRIC" id="fig|1423796.3.peg.1530"/>
<proteinExistence type="predicted"/>
<gene>
    <name evidence="1" type="ORF">FC24_GL001502</name>
</gene>
<comment type="caution">
    <text evidence="1">The sequence shown here is derived from an EMBL/GenBank/DDBJ whole genome shotgun (WGS) entry which is preliminary data.</text>
</comment>
<protein>
    <submittedName>
        <fullName evidence="1">Uncharacterized protein</fullName>
    </submittedName>
</protein>
<organism evidence="1 2">
    <name type="scientific">Loigolactobacillus rennini DSM 20253</name>
    <dbReference type="NCBI Taxonomy" id="1423796"/>
    <lineage>
        <taxon>Bacteria</taxon>
        <taxon>Bacillati</taxon>
        <taxon>Bacillota</taxon>
        <taxon>Bacilli</taxon>
        <taxon>Lactobacillales</taxon>
        <taxon>Lactobacillaceae</taxon>
        <taxon>Loigolactobacillus</taxon>
    </lineage>
</organism>
<dbReference type="OrthoDB" id="2299192at2"/>
<reference evidence="1 2" key="1">
    <citation type="journal article" date="2015" name="Genome Announc.">
        <title>Expanding the biotechnology potential of lactobacilli through comparative genomics of 213 strains and associated genera.</title>
        <authorList>
            <person name="Sun Z."/>
            <person name="Harris H.M."/>
            <person name="McCann A."/>
            <person name="Guo C."/>
            <person name="Argimon S."/>
            <person name="Zhang W."/>
            <person name="Yang X."/>
            <person name="Jeffery I.B."/>
            <person name="Cooney J.C."/>
            <person name="Kagawa T.F."/>
            <person name="Liu W."/>
            <person name="Song Y."/>
            <person name="Salvetti E."/>
            <person name="Wrobel A."/>
            <person name="Rasinkangas P."/>
            <person name="Parkhill J."/>
            <person name="Rea M.C."/>
            <person name="O'Sullivan O."/>
            <person name="Ritari J."/>
            <person name="Douillard F.P."/>
            <person name="Paul Ross R."/>
            <person name="Yang R."/>
            <person name="Briner A.E."/>
            <person name="Felis G.E."/>
            <person name="de Vos W.M."/>
            <person name="Barrangou R."/>
            <person name="Klaenhammer T.R."/>
            <person name="Caufield P.W."/>
            <person name="Cui Y."/>
            <person name="Zhang H."/>
            <person name="O'Toole P.W."/>
        </authorList>
    </citation>
    <scope>NUCLEOTIDE SEQUENCE [LARGE SCALE GENOMIC DNA]</scope>
    <source>
        <strain evidence="1 2">DSM 20253</strain>
    </source>
</reference>
<sequence length="98" mass="11686">MRLPILNQDFFTRLKAGRLFFFKDTLVLIPFKEDYQRVLQLIERDYQKLQTTLPNATYTYQIQPDRDLAQVEIKLRAVTTGQRKVVTKTYAVFLDNVR</sequence>
<accession>A0A0R2D2Y9</accession>